<feature type="compositionally biased region" description="Basic residues" evidence="1">
    <location>
        <begin position="13"/>
        <end position="23"/>
    </location>
</feature>
<organism evidence="2 3">
    <name type="scientific">Dibothriocephalus latus</name>
    <name type="common">Fish tapeworm</name>
    <name type="synonym">Diphyllobothrium latum</name>
    <dbReference type="NCBI Taxonomy" id="60516"/>
    <lineage>
        <taxon>Eukaryota</taxon>
        <taxon>Metazoa</taxon>
        <taxon>Spiralia</taxon>
        <taxon>Lophotrochozoa</taxon>
        <taxon>Platyhelminthes</taxon>
        <taxon>Cestoda</taxon>
        <taxon>Eucestoda</taxon>
        <taxon>Diphyllobothriidea</taxon>
        <taxon>Diphyllobothriidae</taxon>
        <taxon>Dibothriocephalus</taxon>
    </lineage>
</organism>
<sequence>MLSKKVQSLRTRQLARQHHHRSLRLAAERVVSSPTVNTNPRSQRVQTTKRRRTIKRLRRSRRIRVNSRCNHCWRPTTPASRRQRPLSMNSSPVTRIAVVEHVQMHPIRPQGPAKQVPSPPLPPPRRCLRSLSRLSDCKHLSEVPSF</sequence>
<proteinExistence type="predicted"/>
<feature type="region of interest" description="Disordered" evidence="1">
    <location>
        <begin position="1"/>
        <end position="59"/>
    </location>
</feature>
<protein>
    <submittedName>
        <fullName evidence="2">Uncharacterized protein</fullName>
    </submittedName>
</protein>
<feature type="compositionally biased region" description="Basic residues" evidence="1">
    <location>
        <begin position="47"/>
        <end position="59"/>
    </location>
</feature>
<feature type="region of interest" description="Disordered" evidence="1">
    <location>
        <begin position="107"/>
        <end position="129"/>
    </location>
</feature>
<keyword evidence="3" id="KW-1185">Reference proteome</keyword>
<dbReference type="AlphaFoldDB" id="A0A3P6RFS2"/>
<dbReference type="Proteomes" id="UP000281553">
    <property type="component" value="Unassembled WGS sequence"/>
</dbReference>
<evidence type="ECO:0000256" key="1">
    <source>
        <dbReference type="SAM" id="MobiDB-lite"/>
    </source>
</evidence>
<reference evidence="2 3" key="1">
    <citation type="submission" date="2018-11" db="EMBL/GenBank/DDBJ databases">
        <authorList>
            <consortium name="Pathogen Informatics"/>
        </authorList>
    </citation>
    <scope>NUCLEOTIDE SEQUENCE [LARGE SCALE GENOMIC DNA]</scope>
</reference>
<name>A0A3P6RFS2_DIBLA</name>
<feature type="region of interest" description="Disordered" evidence="1">
    <location>
        <begin position="71"/>
        <end position="91"/>
    </location>
</feature>
<feature type="non-terminal residue" evidence="2">
    <location>
        <position position="146"/>
    </location>
</feature>
<dbReference type="EMBL" id="UYRU01018376">
    <property type="protein sequence ID" value="VDK53590.1"/>
    <property type="molecule type" value="Genomic_DNA"/>
</dbReference>
<evidence type="ECO:0000313" key="3">
    <source>
        <dbReference type="Proteomes" id="UP000281553"/>
    </source>
</evidence>
<accession>A0A3P6RFS2</accession>
<evidence type="ECO:0000313" key="2">
    <source>
        <dbReference type="EMBL" id="VDK53590.1"/>
    </source>
</evidence>
<feature type="compositionally biased region" description="Polar residues" evidence="1">
    <location>
        <begin position="1"/>
        <end position="11"/>
    </location>
</feature>
<gene>
    <name evidence="2" type="ORF">DILT_LOCUS1977</name>
</gene>